<evidence type="ECO:0000313" key="2">
    <source>
        <dbReference type="Proteomes" id="UP001283361"/>
    </source>
</evidence>
<reference evidence="1" key="1">
    <citation type="journal article" date="2023" name="G3 (Bethesda)">
        <title>A reference genome for the long-term kleptoplast-retaining sea slug Elysia crispata morphotype clarki.</title>
        <authorList>
            <person name="Eastman K.E."/>
            <person name="Pendleton A.L."/>
            <person name="Shaikh M.A."/>
            <person name="Suttiyut T."/>
            <person name="Ogas R."/>
            <person name="Tomko P."/>
            <person name="Gavelis G."/>
            <person name="Widhalm J.R."/>
            <person name="Wisecaver J.H."/>
        </authorList>
    </citation>
    <scope>NUCLEOTIDE SEQUENCE</scope>
    <source>
        <strain evidence="1">ECLA1</strain>
    </source>
</reference>
<dbReference type="EMBL" id="JAWDGP010003527">
    <property type="protein sequence ID" value="KAK3773631.1"/>
    <property type="molecule type" value="Genomic_DNA"/>
</dbReference>
<dbReference type="Proteomes" id="UP001283361">
    <property type="component" value="Unassembled WGS sequence"/>
</dbReference>
<name>A0AAE0ZRE8_9GAST</name>
<organism evidence="1 2">
    <name type="scientific">Elysia crispata</name>
    <name type="common">lettuce slug</name>
    <dbReference type="NCBI Taxonomy" id="231223"/>
    <lineage>
        <taxon>Eukaryota</taxon>
        <taxon>Metazoa</taxon>
        <taxon>Spiralia</taxon>
        <taxon>Lophotrochozoa</taxon>
        <taxon>Mollusca</taxon>
        <taxon>Gastropoda</taxon>
        <taxon>Heterobranchia</taxon>
        <taxon>Euthyneura</taxon>
        <taxon>Panpulmonata</taxon>
        <taxon>Sacoglossa</taxon>
        <taxon>Placobranchoidea</taxon>
        <taxon>Plakobranchidae</taxon>
        <taxon>Elysia</taxon>
    </lineage>
</organism>
<accession>A0AAE0ZRE8</accession>
<dbReference type="AlphaFoldDB" id="A0AAE0ZRE8"/>
<sequence>MPFKVLLLPQDRLQNILVTTKLCLMLILILAHPPPTLLHVPGEFVAVMNGVDFRTRHNDYKFKMAANTKDFNKVQDVPFPDVPPAVKNKRTIQEQIDEMRLWFKAFKDQDHSVRDYRKYFKPNLCYLEGGWTLNSKTLDEPFQSDRHQLDASSWFDLQEKIRWTSYAGSKSNLENFAFLPTMMYNITEGIPQYAQWNYRILCHPLKQDVPTSYLKVQDDLSTRLRRKYRWDKIEGTRSARFKINEFGTERNTQYSFLDSLMAEIPGKDNYGANISDAAFGLQTFDISKSGNVPLNAGHYHRWYKVARAGAMGLQINHRGFRDESMWMALTTQKNIMPLTVKRCQGRSCTWETRRVTYALPLEMVYSTPLSNWNPYNLVFQQESIVSKNGRNGQANAAKAFNGFSSTKVRAILNQAVKRAVMQMSTYSYLYEEVPLGQPLPVDEDVTFHVRDIYRNPPGLHGHEFTITAAEHKAMLNGTDQQVTTSYNLGHNHQLTVYYNSRNQNYYIRKCDDQTVACWDGHGSLLTRVRV</sequence>
<evidence type="ECO:0000313" key="1">
    <source>
        <dbReference type="EMBL" id="KAK3773631.1"/>
    </source>
</evidence>
<comment type="caution">
    <text evidence="1">The sequence shown here is derived from an EMBL/GenBank/DDBJ whole genome shotgun (WGS) entry which is preliminary data.</text>
</comment>
<gene>
    <name evidence="1" type="ORF">RRG08_064812</name>
</gene>
<proteinExistence type="predicted"/>
<keyword evidence="2" id="KW-1185">Reference proteome</keyword>
<protein>
    <submittedName>
        <fullName evidence="1">Uncharacterized protein</fullName>
    </submittedName>
</protein>